<dbReference type="RefSeq" id="WP_232102741.1">
    <property type="nucleotide sequence ID" value="NZ_CP037920.1"/>
</dbReference>
<sequence length="92" mass="10365">MMAKNENYEQAKSRVEKRIGFMIHAGVYVLVNAGLITLNLMRSPDKLWFIWPLGGWGLGVLFHAIKVFGPGSGGASNWKEKMIEKEQSKLDE</sequence>
<keyword evidence="1" id="KW-1133">Transmembrane helix</keyword>
<keyword evidence="1" id="KW-0812">Transmembrane</keyword>
<evidence type="ECO:0000259" key="2">
    <source>
        <dbReference type="Pfam" id="PF13239"/>
    </source>
</evidence>
<dbReference type="InterPro" id="IPR025698">
    <property type="entry name" value="2TM_dom"/>
</dbReference>
<accession>A0A517VSL3</accession>
<feature type="domain" description="2TM" evidence="2">
    <location>
        <begin position="9"/>
        <end position="86"/>
    </location>
</feature>
<name>A0A517VSL3_9PLAN</name>
<dbReference type="Pfam" id="PF13239">
    <property type="entry name" value="2TM"/>
    <property type="match status" value="1"/>
</dbReference>
<evidence type="ECO:0000256" key="1">
    <source>
        <dbReference type="SAM" id="Phobius"/>
    </source>
</evidence>
<dbReference type="Proteomes" id="UP000318704">
    <property type="component" value="Chromosome"/>
</dbReference>
<feature type="transmembrane region" description="Helical" evidence="1">
    <location>
        <begin position="21"/>
        <end position="41"/>
    </location>
</feature>
<dbReference type="AlphaFoldDB" id="A0A517VSL3"/>
<gene>
    <name evidence="3" type="ORF">V144x_14100</name>
</gene>
<proteinExistence type="predicted"/>
<reference evidence="3 4" key="1">
    <citation type="submission" date="2019-03" db="EMBL/GenBank/DDBJ databases">
        <title>Deep-cultivation of Planctomycetes and their phenomic and genomic characterization uncovers novel biology.</title>
        <authorList>
            <person name="Wiegand S."/>
            <person name="Jogler M."/>
            <person name="Boedeker C."/>
            <person name="Pinto D."/>
            <person name="Vollmers J."/>
            <person name="Rivas-Marin E."/>
            <person name="Kohn T."/>
            <person name="Peeters S.H."/>
            <person name="Heuer A."/>
            <person name="Rast P."/>
            <person name="Oberbeckmann S."/>
            <person name="Bunk B."/>
            <person name="Jeske O."/>
            <person name="Meyerdierks A."/>
            <person name="Storesund J.E."/>
            <person name="Kallscheuer N."/>
            <person name="Luecker S."/>
            <person name="Lage O.M."/>
            <person name="Pohl T."/>
            <person name="Merkel B.J."/>
            <person name="Hornburger P."/>
            <person name="Mueller R.-W."/>
            <person name="Bruemmer F."/>
            <person name="Labrenz M."/>
            <person name="Spormann A.M."/>
            <person name="Op den Camp H."/>
            <person name="Overmann J."/>
            <person name="Amann R."/>
            <person name="Jetten M.S.M."/>
            <person name="Mascher T."/>
            <person name="Medema M.H."/>
            <person name="Devos D.P."/>
            <person name="Kaster A.-K."/>
            <person name="Ovreas L."/>
            <person name="Rohde M."/>
            <person name="Galperin M.Y."/>
            <person name="Jogler C."/>
        </authorList>
    </citation>
    <scope>NUCLEOTIDE SEQUENCE [LARGE SCALE GENOMIC DNA]</scope>
    <source>
        <strain evidence="3 4">V144</strain>
    </source>
</reference>
<keyword evidence="1" id="KW-0472">Membrane</keyword>
<feature type="transmembrane region" description="Helical" evidence="1">
    <location>
        <begin position="47"/>
        <end position="69"/>
    </location>
</feature>
<organism evidence="3 4">
    <name type="scientific">Gimesia aquarii</name>
    <dbReference type="NCBI Taxonomy" id="2527964"/>
    <lineage>
        <taxon>Bacteria</taxon>
        <taxon>Pseudomonadati</taxon>
        <taxon>Planctomycetota</taxon>
        <taxon>Planctomycetia</taxon>
        <taxon>Planctomycetales</taxon>
        <taxon>Planctomycetaceae</taxon>
        <taxon>Gimesia</taxon>
    </lineage>
</organism>
<evidence type="ECO:0000313" key="3">
    <source>
        <dbReference type="EMBL" id="QDT95960.1"/>
    </source>
</evidence>
<protein>
    <recommendedName>
        <fullName evidence="2">2TM domain-containing protein</fullName>
    </recommendedName>
</protein>
<evidence type="ECO:0000313" key="4">
    <source>
        <dbReference type="Proteomes" id="UP000318704"/>
    </source>
</evidence>
<dbReference type="KEGG" id="gaw:V144x_14100"/>
<dbReference type="EMBL" id="CP037920">
    <property type="protein sequence ID" value="QDT95960.1"/>
    <property type="molecule type" value="Genomic_DNA"/>
</dbReference>